<gene>
    <name evidence="9" type="primary">oppB</name>
    <name evidence="9" type="ORF">W908_05420</name>
</gene>
<dbReference type="OrthoDB" id="9805855at2"/>
<comment type="subcellular location">
    <subcellularLocation>
        <location evidence="1 7">Cell membrane</location>
        <topology evidence="1 7">Multi-pass membrane protein</topology>
    </subcellularLocation>
</comment>
<evidence type="ECO:0000256" key="5">
    <source>
        <dbReference type="ARBA" id="ARBA00022989"/>
    </source>
</evidence>
<organism evidence="9 10">
    <name type="scientific">Candidatus Pseudothioglobus singularis PS1</name>
    <dbReference type="NCBI Taxonomy" id="1125411"/>
    <lineage>
        <taxon>Bacteria</taxon>
        <taxon>Pseudomonadati</taxon>
        <taxon>Pseudomonadota</taxon>
        <taxon>Gammaproteobacteria</taxon>
        <taxon>Candidatus Pseudothioglobaceae</taxon>
        <taxon>Candidatus Pseudothioglobus</taxon>
    </lineage>
</organism>
<dbReference type="Gene3D" id="1.10.3720.10">
    <property type="entry name" value="MetI-like"/>
    <property type="match status" value="1"/>
</dbReference>
<proteinExistence type="inferred from homology"/>
<keyword evidence="10" id="KW-1185">Reference proteome</keyword>
<dbReference type="EMBL" id="CP006911">
    <property type="protein sequence ID" value="ALE02038.1"/>
    <property type="molecule type" value="Genomic_DNA"/>
</dbReference>
<dbReference type="STRING" id="1125411.W908_05420"/>
<dbReference type="PANTHER" id="PTHR30465:SF74">
    <property type="entry name" value="OLIGOPEPTIDE TRANSPORT SYSTEM PERMEASE PROTEIN OPPB"/>
    <property type="match status" value="1"/>
</dbReference>
<dbReference type="InterPro" id="IPR000515">
    <property type="entry name" value="MetI-like"/>
</dbReference>
<feature type="transmembrane region" description="Helical" evidence="7">
    <location>
        <begin position="275"/>
        <end position="301"/>
    </location>
</feature>
<dbReference type="Pfam" id="PF00528">
    <property type="entry name" value="BPD_transp_1"/>
    <property type="match status" value="1"/>
</dbReference>
<sequence>MINYIIKRIGIAIPTLLILIAVSFYLMHAAPGGPFTSERPLPAQVLANIEAKYGLDQPIWRQMINYLWGVVTEFDFGPSYKYHDRTVNEIIGHGFPITLKYGFWSFIAAVGVGIPLGAIAAIRKNTWIDYLAVGVSIGAQVLPNFVMAPLLIIVFTLWLDWLPGGGWNGGSWEYLVMPVIALSTSYMASIARITRSSMLEVLHTNYIRTAKSKGLPTKVIFFRHVLKPSLLPVISYLGPAFVGLITGSVIIDIYFSTGGMGYFFVNAAFNRDYSVMMGITIVVGGLTILFSLIADLLYAWIDPKIRY</sequence>
<accession>A0A0M4L5N6</accession>
<dbReference type="InterPro" id="IPR045621">
    <property type="entry name" value="BPD_transp_1_N"/>
</dbReference>
<dbReference type="Pfam" id="PF19300">
    <property type="entry name" value="BPD_transp_1_N"/>
    <property type="match status" value="1"/>
</dbReference>
<dbReference type="KEGG" id="tsn:W908_05420"/>
<protein>
    <submittedName>
        <fullName evidence="9">Peptide ABC transporter permease</fullName>
    </submittedName>
</protein>
<evidence type="ECO:0000256" key="3">
    <source>
        <dbReference type="ARBA" id="ARBA00022475"/>
    </source>
</evidence>
<evidence type="ECO:0000256" key="2">
    <source>
        <dbReference type="ARBA" id="ARBA00022448"/>
    </source>
</evidence>
<feature type="transmembrane region" description="Helical" evidence="7">
    <location>
        <begin position="9"/>
        <end position="27"/>
    </location>
</feature>
<dbReference type="PANTHER" id="PTHR30465">
    <property type="entry name" value="INNER MEMBRANE ABC TRANSPORTER"/>
    <property type="match status" value="1"/>
</dbReference>
<dbReference type="SUPFAM" id="SSF161098">
    <property type="entry name" value="MetI-like"/>
    <property type="match status" value="1"/>
</dbReference>
<evidence type="ECO:0000256" key="1">
    <source>
        <dbReference type="ARBA" id="ARBA00004651"/>
    </source>
</evidence>
<evidence type="ECO:0000256" key="7">
    <source>
        <dbReference type="RuleBase" id="RU363032"/>
    </source>
</evidence>
<feature type="transmembrane region" description="Helical" evidence="7">
    <location>
        <begin position="233"/>
        <end position="255"/>
    </location>
</feature>
<feature type="transmembrane region" description="Helical" evidence="7">
    <location>
        <begin position="171"/>
        <end position="191"/>
    </location>
</feature>
<evidence type="ECO:0000256" key="4">
    <source>
        <dbReference type="ARBA" id="ARBA00022692"/>
    </source>
</evidence>
<feature type="domain" description="ABC transmembrane type-1" evidence="8">
    <location>
        <begin position="95"/>
        <end position="298"/>
    </location>
</feature>
<reference evidence="9 10" key="1">
    <citation type="journal article" date="2015" name="Genome Announc.">
        <title>Genome Sequence of 'Candidatus Thioglobus singularis' Strain PS1, a Mixotroph from the SUP05 Clade of Marine Gammaproteobacteria.</title>
        <authorList>
            <person name="Marshall K.T."/>
            <person name="Morris R.M."/>
        </authorList>
    </citation>
    <scope>NUCLEOTIDE SEQUENCE [LARGE SCALE GENOMIC DNA]</scope>
    <source>
        <strain evidence="9 10">PS1</strain>
    </source>
</reference>
<dbReference type="InterPro" id="IPR035906">
    <property type="entry name" value="MetI-like_sf"/>
</dbReference>
<feature type="transmembrane region" description="Helical" evidence="7">
    <location>
        <begin position="103"/>
        <end position="123"/>
    </location>
</feature>
<dbReference type="RefSeq" id="WP_053820251.1">
    <property type="nucleotide sequence ID" value="NZ_CP006911.1"/>
</dbReference>
<evidence type="ECO:0000313" key="10">
    <source>
        <dbReference type="Proteomes" id="UP000068905"/>
    </source>
</evidence>
<keyword evidence="2 7" id="KW-0813">Transport</keyword>
<evidence type="ECO:0000256" key="6">
    <source>
        <dbReference type="ARBA" id="ARBA00023136"/>
    </source>
</evidence>
<dbReference type="CDD" id="cd06261">
    <property type="entry name" value="TM_PBP2"/>
    <property type="match status" value="1"/>
</dbReference>
<dbReference type="PROSITE" id="PS50928">
    <property type="entry name" value="ABC_TM1"/>
    <property type="match status" value="1"/>
</dbReference>
<keyword evidence="3" id="KW-1003">Cell membrane</keyword>
<dbReference type="PATRIC" id="fig|1125411.7.peg.1069"/>
<comment type="similarity">
    <text evidence="7">Belongs to the binding-protein-dependent transport system permease family.</text>
</comment>
<dbReference type="GO" id="GO:0005886">
    <property type="term" value="C:plasma membrane"/>
    <property type="evidence" value="ECO:0007669"/>
    <property type="project" value="UniProtKB-SubCell"/>
</dbReference>
<name>A0A0M4L5N6_9GAMM</name>
<feature type="transmembrane region" description="Helical" evidence="7">
    <location>
        <begin position="130"/>
        <end position="159"/>
    </location>
</feature>
<dbReference type="Proteomes" id="UP000068905">
    <property type="component" value="Chromosome"/>
</dbReference>
<evidence type="ECO:0000313" key="9">
    <source>
        <dbReference type="EMBL" id="ALE02038.1"/>
    </source>
</evidence>
<dbReference type="NCBIfam" id="NF007008">
    <property type="entry name" value="PRK09471.1"/>
    <property type="match status" value="1"/>
</dbReference>
<dbReference type="AlphaFoldDB" id="A0A0M4L5N6"/>
<keyword evidence="5 7" id="KW-1133">Transmembrane helix</keyword>
<keyword evidence="4 7" id="KW-0812">Transmembrane</keyword>
<evidence type="ECO:0000259" key="8">
    <source>
        <dbReference type="PROSITE" id="PS50928"/>
    </source>
</evidence>
<keyword evidence="6 7" id="KW-0472">Membrane</keyword>
<dbReference type="GO" id="GO:0055085">
    <property type="term" value="P:transmembrane transport"/>
    <property type="evidence" value="ECO:0007669"/>
    <property type="project" value="InterPro"/>
</dbReference>